<keyword evidence="2" id="KW-0808">Transferase</keyword>
<evidence type="ECO:0000256" key="1">
    <source>
        <dbReference type="ARBA" id="ARBA00022603"/>
    </source>
</evidence>
<evidence type="ECO:0000259" key="3">
    <source>
        <dbReference type="Pfam" id="PF05175"/>
    </source>
</evidence>
<dbReference type="AlphaFoldDB" id="A0A9D1CHH7"/>
<dbReference type="GO" id="GO:0032259">
    <property type="term" value="P:methylation"/>
    <property type="evidence" value="ECO:0007669"/>
    <property type="project" value="UniProtKB-KW"/>
</dbReference>
<evidence type="ECO:0000256" key="2">
    <source>
        <dbReference type="ARBA" id="ARBA00022679"/>
    </source>
</evidence>
<dbReference type="InterPro" id="IPR046977">
    <property type="entry name" value="RsmC/RlmG"/>
</dbReference>
<name>A0A9D1CHH7_9FIRM</name>
<dbReference type="Pfam" id="PF05175">
    <property type="entry name" value="MTS"/>
    <property type="match status" value="1"/>
</dbReference>
<dbReference type="Proteomes" id="UP000886819">
    <property type="component" value="Unassembled WGS sequence"/>
</dbReference>
<evidence type="ECO:0000313" key="4">
    <source>
        <dbReference type="EMBL" id="HIQ62121.1"/>
    </source>
</evidence>
<dbReference type="InterPro" id="IPR029063">
    <property type="entry name" value="SAM-dependent_MTases_sf"/>
</dbReference>
<proteinExistence type="predicted"/>
<dbReference type="Gene3D" id="3.40.50.150">
    <property type="entry name" value="Vaccinia Virus protein VP39"/>
    <property type="match status" value="1"/>
</dbReference>
<reference evidence="4" key="1">
    <citation type="submission" date="2020-10" db="EMBL/GenBank/DDBJ databases">
        <authorList>
            <person name="Gilroy R."/>
        </authorList>
    </citation>
    <scope>NUCLEOTIDE SEQUENCE</scope>
    <source>
        <strain evidence="4">ChiHile30-977</strain>
    </source>
</reference>
<organism evidence="4 5">
    <name type="scientific">Candidatus Avichristensenella intestinipullorum</name>
    <dbReference type="NCBI Taxonomy" id="2840693"/>
    <lineage>
        <taxon>Bacteria</taxon>
        <taxon>Bacillati</taxon>
        <taxon>Bacillota</taxon>
        <taxon>Clostridia</taxon>
        <taxon>Candidatus Avichristensenella</taxon>
    </lineage>
</organism>
<dbReference type="CDD" id="cd02440">
    <property type="entry name" value="AdoMet_MTases"/>
    <property type="match status" value="1"/>
</dbReference>
<reference evidence="4" key="2">
    <citation type="journal article" date="2021" name="PeerJ">
        <title>Extensive microbial diversity within the chicken gut microbiome revealed by metagenomics and culture.</title>
        <authorList>
            <person name="Gilroy R."/>
            <person name="Ravi A."/>
            <person name="Getino M."/>
            <person name="Pursley I."/>
            <person name="Horton D.L."/>
            <person name="Alikhan N.F."/>
            <person name="Baker D."/>
            <person name="Gharbi K."/>
            <person name="Hall N."/>
            <person name="Watson M."/>
            <person name="Adriaenssens E.M."/>
            <person name="Foster-Nyarko E."/>
            <person name="Jarju S."/>
            <person name="Secka A."/>
            <person name="Antonio M."/>
            <person name="Oren A."/>
            <person name="Chaudhuri R.R."/>
            <person name="La Ragione R."/>
            <person name="Hildebrand F."/>
            <person name="Pallen M.J."/>
        </authorList>
    </citation>
    <scope>NUCLEOTIDE SEQUENCE</scope>
    <source>
        <strain evidence="4">ChiHile30-977</strain>
    </source>
</reference>
<evidence type="ECO:0000313" key="5">
    <source>
        <dbReference type="Proteomes" id="UP000886819"/>
    </source>
</evidence>
<dbReference type="PANTHER" id="PTHR47816">
    <property type="entry name" value="RIBOSOMAL RNA SMALL SUBUNIT METHYLTRANSFERASE C"/>
    <property type="match status" value="1"/>
</dbReference>
<dbReference type="PANTHER" id="PTHR47816:SF4">
    <property type="entry name" value="RIBOSOMAL RNA SMALL SUBUNIT METHYLTRANSFERASE C"/>
    <property type="match status" value="1"/>
</dbReference>
<protein>
    <submittedName>
        <fullName evidence="4">Class I SAM-dependent methyltransferase</fullName>
    </submittedName>
</protein>
<dbReference type="GO" id="GO:0008757">
    <property type="term" value="F:S-adenosylmethionine-dependent methyltransferase activity"/>
    <property type="evidence" value="ECO:0007669"/>
    <property type="project" value="InterPro"/>
</dbReference>
<dbReference type="SUPFAM" id="SSF53335">
    <property type="entry name" value="S-adenosyl-L-methionine-dependent methyltransferases"/>
    <property type="match status" value="1"/>
</dbReference>
<feature type="domain" description="Methyltransferase small" evidence="3">
    <location>
        <begin position="28"/>
        <end position="192"/>
    </location>
</feature>
<comment type="caution">
    <text evidence="4">The sequence shown here is derived from an EMBL/GenBank/DDBJ whole genome shotgun (WGS) entry which is preliminary data.</text>
</comment>
<sequence length="198" mass="21296">MGEHYYSPNPTSAHDARTVSYLFRGRTLRFETDAGVFSRQHVDKGTGLLLAALPERFCGRALDLGCGWGAVGVCMASCWPEAQVALTDINERAVALSRKNMAANGLRGCVYCGDGLQNVPGRFHLIATNPPIRAGKAVLYPLFAQAIARLEADGALYLVIRRQQGAESALKYLRTLADTQVVARGGGYWVLRASAPAG</sequence>
<gene>
    <name evidence="4" type="ORF">IAA66_00865</name>
</gene>
<dbReference type="InterPro" id="IPR007848">
    <property type="entry name" value="Small_mtfrase_dom"/>
</dbReference>
<accession>A0A9D1CHH7</accession>
<keyword evidence="1 4" id="KW-0489">Methyltransferase</keyword>
<dbReference type="EMBL" id="DVFI01000012">
    <property type="protein sequence ID" value="HIQ62121.1"/>
    <property type="molecule type" value="Genomic_DNA"/>
</dbReference>